<feature type="signal peptide" evidence="1">
    <location>
        <begin position="1"/>
        <end position="22"/>
    </location>
</feature>
<evidence type="ECO:0008006" key="4">
    <source>
        <dbReference type="Google" id="ProtNLM"/>
    </source>
</evidence>
<keyword evidence="1" id="KW-0732">Signal</keyword>
<dbReference type="EMBL" id="DVJQ01000034">
    <property type="protein sequence ID" value="HIS74152.1"/>
    <property type="molecule type" value="Genomic_DNA"/>
</dbReference>
<protein>
    <recommendedName>
        <fullName evidence="4">Tetratricopeptide repeat protein</fullName>
    </recommendedName>
</protein>
<sequence length="267" mass="29830">MKKIAILLSFLLISGSLSLCFAQTKSVSSQVYSGIANYKKANYTGCIQDMEAALKKNPNDILAKYYLALVYTKIGMSEDAKKYYQAVVDQGNEKLLVKYSQRALTCLDKPDDKICAVKKELDDDGMSEFIESGEFLHPDLVKSIQKRELKDIKDNFNADKFPDMQDYRFINDAKDEIPTDAQIAAAVKVLAKVGYNPAAQIYNNAGLDSQMAQLNMLTNSQNSNNNFLNMLPYLMAQKGNNSNISPELIQTMLMNQAMPSFDFGSNN</sequence>
<dbReference type="AlphaFoldDB" id="A0A9D1JXY6"/>
<reference evidence="2" key="1">
    <citation type="submission" date="2020-10" db="EMBL/GenBank/DDBJ databases">
        <authorList>
            <person name="Gilroy R."/>
        </authorList>
    </citation>
    <scope>NUCLEOTIDE SEQUENCE</scope>
    <source>
        <strain evidence="2">CHK152-2871</strain>
    </source>
</reference>
<dbReference type="Gene3D" id="1.25.40.10">
    <property type="entry name" value="Tetratricopeptide repeat domain"/>
    <property type="match status" value="1"/>
</dbReference>
<gene>
    <name evidence="2" type="ORF">IAA86_03920</name>
</gene>
<feature type="chain" id="PRO_5039594319" description="Tetratricopeptide repeat protein" evidence="1">
    <location>
        <begin position="23"/>
        <end position="267"/>
    </location>
</feature>
<evidence type="ECO:0000256" key="1">
    <source>
        <dbReference type="SAM" id="SignalP"/>
    </source>
</evidence>
<comment type="caution">
    <text evidence="2">The sequence shown here is derived from an EMBL/GenBank/DDBJ whole genome shotgun (WGS) entry which is preliminary data.</text>
</comment>
<dbReference type="InterPro" id="IPR011990">
    <property type="entry name" value="TPR-like_helical_dom_sf"/>
</dbReference>
<evidence type="ECO:0000313" key="3">
    <source>
        <dbReference type="Proteomes" id="UP000886865"/>
    </source>
</evidence>
<dbReference type="SUPFAM" id="SSF48452">
    <property type="entry name" value="TPR-like"/>
    <property type="match status" value="1"/>
</dbReference>
<evidence type="ECO:0000313" key="2">
    <source>
        <dbReference type="EMBL" id="HIS74152.1"/>
    </source>
</evidence>
<organism evidence="2 3">
    <name type="scientific">Candidatus Galligastranaerophilus intestinavium</name>
    <dbReference type="NCBI Taxonomy" id="2840836"/>
    <lineage>
        <taxon>Bacteria</taxon>
        <taxon>Candidatus Galligastranaerophilus</taxon>
    </lineage>
</organism>
<proteinExistence type="predicted"/>
<dbReference type="Proteomes" id="UP000886865">
    <property type="component" value="Unassembled WGS sequence"/>
</dbReference>
<reference evidence="2" key="2">
    <citation type="journal article" date="2021" name="PeerJ">
        <title>Extensive microbial diversity within the chicken gut microbiome revealed by metagenomics and culture.</title>
        <authorList>
            <person name="Gilroy R."/>
            <person name="Ravi A."/>
            <person name="Getino M."/>
            <person name="Pursley I."/>
            <person name="Horton D.L."/>
            <person name="Alikhan N.F."/>
            <person name="Baker D."/>
            <person name="Gharbi K."/>
            <person name="Hall N."/>
            <person name="Watson M."/>
            <person name="Adriaenssens E.M."/>
            <person name="Foster-Nyarko E."/>
            <person name="Jarju S."/>
            <person name="Secka A."/>
            <person name="Antonio M."/>
            <person name="Oren A."/>
            <person name="Chaudhuri R.R."/>
            <person name="La Ragione R."/>
            <person name="Hildebrand F."/>
            <person name="Pallen M.J."/>
        </authorList>
    </citation>
    <scope>NUCLEOTIDE SEQUENCE</scope>
    <source>
        <strain evidence="2">CHK152-2871</strain>
    </source>
</reference>
<accession>A0A9D1JXY6</accession>
<name>A0A9D1JXY6_9BACT</name>